<dbReference type="GO" id="GO:0016887">
    <property type="term" value="F:ATP hydrolysis activity"/>
    <property type="evidence" value="ECO:0007669"/>
    <property type="project" value="InterPro"/>
</dbReference>
<keyword evidence="4" id="KW-0677">Repeat</keyword>
<evidence type="ECO:0000256" key="3">
    <source>
        <dbReference type="ARBA" id="ARBA00022692"/>
    </source>
</evidence>
<organism evidence="14 15">
    <name type="scientific">Heracleum sosnowskyi</name>
    <dbReference type="NCBI Taxonomy" id="360622"/>
    <lineage>
        <taxon>Eukaryota</taxon>
        <taxon>Viridiplantae</taxon>
        <taxon>Streptophyta</taxon>
        <taxon>Embryophyta</taxon>
        <taxon>Tracheophyta</taxon>
        <taxon>Spermatophyta</taxon>
        <taxon>Magnoliopsida</taxon>
        <taxon>eudicotyledons</taxon>
        <taxon>Gunneridae</taxon>
        <taxon>Pentapetalae</taxon>
        <taxon>asterids</taxon>
        <taxon>campanulids</taxon>
        <taxon>Apiales</taxon>
        <taxon>Apiaceae</taxon>
        <taxon>Apioideae</taxon>
        <taxon>apioid superclade</taxon>
        <taxon>Tordylieae</taxon>
        <taxon>Tordyliinae</taxon>
        <taxon>Heracleum</taxon>
    </lineage>
</organism>
<evidence type="ECO:0000256" key="6">
    <source>
        <dbReference type="ARBA" id="ARBA00022840"/>
    </source>
</evidence>
<feature type="transmembrane region" description="Helical" evidence="11">
    <location>
        <begin position="900"/>
        <end position="923"/>
    </location>
</feature>
<feature type="transmembrane region" description="Helical" evidence="11">
    <location>
        <begin position="146"/>
        <end position="165"/>
    </location>
</feature>
<sequence length="1245" mass="135389">MGSKQGMFGFADGKDKLLMLAGTLGSMGDGLQIPLMMFVLSDVINSYANPDVGVSLATVNKFSLRLLYVAIGVGLSAFVEGLCWARTADRQTSRMRVEYLKSVLRQDVGFFDTQAADSSITFQVVSTISSDSSTIQIAIGEKIPDCLAYMSSFFFCLIFAFTLSWRLTLAAIPFSLMFIIPGLGFGKLMMDVAMKSIESYGVAGGIAEQAISSIRTVYSYVGENQTLERFSQALQTTLELGIKQGFARGLMMGSMGMIYVSWAFQGWIGSILVTSRGEKGGNIFVSGFLVLMGGLNILTALPNLTAISEGKSAATRISEMINRNPSIDNEDKKGKALSYVRGEIEFKGIYFSYPSRSDTPILQGLNLKVPAGKTVGLVGGSGSGKSTTIALLQRFYDPIEGEILLDGYKTKTLHLKWLRSQMGLVNQEPILFATSIKENILFGKEGATEESVVEAAKGANAHDFISKLPDGYETQVGQFGFQLSGGQKQRIAIARALIRDPKLMLLDEATSALDAESEQIVQEAIDKASAGRTTIVIAHRLSTIRRANLIFVLQSGKVAESGTHDELLRNSDGEYFQMVQLQQSATQNEVTGNSNNSLSGRSQYRMSVPPSPLSIRSSAPSTPALNPFSPALSMSAPYSVQYDDGYDSDMDYFEKTYPTPSQLRLLKMNAPEYGRALLGCIGAIGSGAVQPVNAYCVGALLSVYFNPDKSSIKSDARTYSFAFLGVGLLNFITSLVQHYNFAVMGEYLTKRVREKLLEKLMTFEIGWFDQDENTSAAICARISTEANMVRSLVGDRMSLLTQAVFGAAFAYILGLVLTWRLALVMMAAQPFLVGSFYCRSVLLKSLSEKTQRAQKEGSQLASEAVINHRTITAFSSQKRILGLFKATLEGPRKESIKQSYYSGIGLFSSQFLAAASTALAYWYGGRLLEQNLIKPKELFQAFLVLLFTAYTIAEAGSMTKDISRGNNAVSSLFSVLDRYTEIDPLKPGVDAGKKSIKGRVELKNVFFAYPARPDQMIFNGLNLKIRAGNTVALVGQSGSGKSTIIGLIERFYDPVKGSVHIDERDIKDYSLKTLRTQIALVSQEPTLFAGSIYENIAYGTPDATDSEIREAAKLANAHEFISGMKDGYNTYCGDRGAQLSGGQKQRVALARAILKNPAILLLDEATSALDSVSESLVQEALEKMMNGRTCIMVAHRLSTIQKSNSIAVIKEGKVVEEGSHSDLLSIRGGAYHSLVQLQGSNSSSR</sequence>
<feature type="domain" description="ABC transporter" evidence="12">
    <location>
        <begin position="344"/>
        <end position="580"/>
    </location>
</feature>
<protein>
    <submittedName>
        <fullName evidence="14">Multidrug resistance protein</fullName>
    </submittedName>
</protein>
<dbReference type="SUPFAM" id="SSF90123">
    <property type="entry name" value="ABC transporter transmembrane region"/>
    <property type="match status" value="2"/>
</dbReference>
<comment type="caution">
    <text evidence="14">The sequence shown here is derived from an EMBL/GenBank/DDBJ whole genome shotgun (WGS) entry which is preliminary data.</text>
</comment>
<evidence type="ECO:0000259" key="12">
    <source>
        <dbReference type="PROSITE" id="PS50893"/>
    </source>
</evidence>
<dbReference type="AlphaFoldDB" id="A0AAD8M5Z3"/>
<feature type="transmembrane region" description="Helical" evidence="11">
    <location>
        <begin position="249"/>
        <end position="268"/>
    </location>
</feature>
<keyword evidence="7 11" id="KW-1133">Transmembrane helix</keyword>
<evidence type="ECO:0000256" key="11">
    <source>
        <dbReference type="SAM" id="Phobius"/>
    </source>
</evidence>
<dbReference type="PROSITE" id="PS00211">
    <property type="entry name" value="ABC_TRANSPORTER_1"/>
    <property type="match status" value="2"/>
</dbReference>
<dbReference type="Gene3D" id="1.20.1560.10">
    <property type="entry name" value="ABC transporter type 1, transmembrane domain"/>
    <property type="match status" value="1"/>
</dbReference>
<comment type="similarity">
    <text evidence="1">Belongs to the ABC transporter superfamily. ABCB family. Multidrug resistance exporter (TC 3.A.1.201) subfamily.</text>
</comment>
<evidence type="ECO:0000256" key="7">
    <source>
        <dbReference type="ARBA" id="ARBA00022989"/>
    </source>
</evidence>
<dbReference type="InterPro" id="IPR027417">
    <property type="entry name" value="P-loop_NTPase"/>
</dbReference>
<feature type="transmembrane region" description="Helical" evidence="11">
    <location>
        <begin position="823"/>
        <end position="842"/>
    </location>
</feature>
<dbReference type="CDD" id="cd18578">
    <property type="entry name" value="ABC_6TM_Pgp_ABCB1_D2_like"/>
    <property type="match status" value="1"/>
</dbReference>
<dbReference type="CDD" id="cd03249">
    <property type="entry name" value="ABC_MTABC3_MDL1_MDL2"/>
    <property type="match status" value="2"/>
</dbReference>
<keyword evidence="9" id="KW-0325">Glycoprotein</keyword>
<keyword evidence="5" id="KW-0547">Nucleotide-binding</keyword>
<feature type="domain" description="ABC transmembrane type-1" evidence="13">
    <location>
        <begin position="677"/>
        <end position="964"/>
    </location>
</feature>
<dbReference type="Gene3D" id="3.40.50.300">
    <property type="entry name" value="P-loop containing nucleotide triphosphate hydrolases"/>
    <property type="match status" value="2"/>
</dbReference>
<dbReference type="SMART" id="SM00382">
    <property type="entry name" value="AAA"/>
    <property type="match status" value="2"/>
</dbReference>
<feature type="compositionally biased region" description="Polar residues" evidence="10">
    <location>
        <begin position="584"/>
        <end position="605"/>
    </location>
</feature>
<proteinExistence type="inferred from homology"/>
<dbReference type="FunFam" id="3.40.50.300:FF:000205">
    <property type="entry name" value="ABC transporter B family member 4"/>
    <property type="match status" value="2"/>
</dbReference>
<dbReference type="InterPro" id="IPR003439">
    <property type="entry name" value="ABC_transporter-like_ATP-bd"/>
</dbReference>
<dbReference type="GO" id="GO:0005524">
    <property type="term" value="F:ATP binding"/>
    <property type="evidence" value="ECO:0007669"/>
    <property type="project" value="UniProtKB-KW"/>
</dbReference>
<dbReference type="PROSITE" id="PS50929">
    <property type="entry name" value="ABC_TM1F"/>
    <property type="match status" value="2"/>
</dbReference>
<dbReference type="Pfam" id="PF00005">
    <property type="entry name" value="ABC_tran"/>
    <property type="match status" value="2"/>
</dbReference>
<feature type="transmembrane region" description="Helical" evidence="11">
    <location>
        <begin position="797"/>
        <end position="817"/>
    </location>
</feature>
<evidence type="ECO:0000256" key="1">
    <source>
        <dbReference type="ARBA" id="ARBA00007577"/>
    </source>
</evidence>
<feature type="transmembrane region" description="Helical" evidence="11">
    <location>
        <begin position="938"/>
        <end position="956"/>
    </location>
</feature>
<dbReference type="InterPro" id="IPR036640">
    <property type="entry name" value="ABC1_TM_sf"/>
</dbReference>
<dbReference type="PROSITE" id="PS50893">
    <property type="entry name" value="ABC_TRANSPORTER_2"/>
    <property type="match status" value="2"/>
</dbReference>
<feature type="transmembrane region" description="Helical" evidence="11">
    <location>
        <begin position="171"/>
        <end position="190"/>
    </location>
</feature>
<evidence type="ECO:0000256" key="9">
    <source>
        <dbReference type="ARBA" id="ARBA00023180"/>
    </source>
</evidence>
<name>A0AAD8M5Z3_9APIA</name>
<dbReference type="CDD" id="cd18577">
    <property type="entry name" value="ABC_6TM_Pgp_ABCB1_D1_like"/>
    <property type="match status" value="1"/>
</dbReference>
<dbReference type="GO" id="GO:0140359">
    <property type="term" value="F:ABC-type transporter activity"/>
    <property type="evidence" value="ECO:0007669"/>
    <property type="project" value="InterPro"/>
</dbReference>
<keyword evidence="15" id="KW-1185">Reference proteome</keyword>
<feature type="transmembrane region" description="Helical" evidence="11">
    <location>
        <begin position="66"/>
        <end position="85"/>
    </location>
</feature>
<evidence type="ECO:0000256" key="2">
    <source>
        <dbReference type="ARBA" id="ARBA00022448"/>
    </source>
</evidence>
<feature type="transmembrane region" description="Helical" evidence="11">
    <location>
        <begin position="721"/>
        <end position="743"/>
    </location>
</feature>
<accession>A0AAD8M5Z3</accession>
<gene>
    <name evidence="14" type="ORF">POM88_045241</name>
</gene>
<evidence type="ECO:0000256" key="8">
    <source>
        <dbReference type="ARBA" id="ARBA00023136"/>
    </source>
</evidence>
<dbReference type="SUPFAM" id="SSF52540">
    <property type="entry name" value="P-loop containing nucleoside triphosphate hydrolases"/>
    <property type="match status" value="2"/>
</dbReference>
<keyword evidence="3 11" id="KW-0812">Transmembrane</keyword>
<dbReference type="InterPro" id="IPR003593">
    <property type="entry name" value="AAA+_ATPase"/>
</dbReference>
<feature type="domain" description="ABC transporter" evidence="12">
    <location>
        <begin position="1000"/>
        <end position="1236"/>
    </location>
</feature>
<dbReference type="PANTHER" id="PTHR45136">
    <property type="entry name" value="ABC TRANSPORTER DOMAIN-CONTAINING PROTEIN"/>
    <property type="match status" value="1"/>
</dbReference>
<reference evidence="14" key="1">
    <citation type="submission" date="2023-02" db="EMBL/GenBank/DDBJ databases">
        <title>Genome of toxic invasive species Heracleum sosnowskyi carries increased number of genes despite the absence of recent whole-genome duplications.</title>
        <authorList>
            <person name="Schelkunov M."/>
            <person name="Shtratnikova V."/>
            <person name="Makarenko M."/>
            <person name="Klepikova A."/>
            <person name="Omelchenko D."/>
            <person name="Novikova G."/>
            <person name="Obukhova E."/>
            <person name="Bogdanov V."/>
            <person name="Penin A."/>
            <person name="Logacheva M."/>
        </authorList>
    </citation>
    <scope>NUCLEOTIDE SEQUENCE</scope>
    <source>
        <strain evidence="14">Hsosn_3</strain>
        <tissue evidence="14">Leaf</tissue>
    </source>
</reference>
<keyword evidence="8 11" id="KW-0472">Membrane</keyword>
<evidence type="ECO:0000256" key="5">
    <source>
        <dbReference type="ARBA" id="ARBA00022741"/>
    </source>
</evidence>
<keyword evidence="6" id="KW-0067">ATP-binding</keyword>
<evidence type="ECO:0000313" key="15">
    <source>
        <dbReference type="Proteomes" id="UP001237642"/>
    </source>
</evidence>
<feature type="transmembrane region" description="Helical" evidence="11">
    <location>
        <begin position="676"/>
        <end position="701"/>
    </location>
</feature>
<feature type="region of interest" description="Disordered" evidence="10">
    <location>
        <begin position="584"/>
        <end position="621"/>
    </location>
</feature>
<dbReference type="GO" id="GO:0016020">
    <property type="term" value="C:membrane"/>
    <property type="evidence" value="ECO:0007669"/>
    <property type="project" value="InterPro"/>
</dbReference>
<dbReference type="EMBL" id="JAUIZM010000010">
    <property type="protein sequence ID" value="KAK1360767.1"/>
    <property type="molecule type" value="Genomic_DNA"/>
</dbReference>
<evidence type="ECO:0000256" key="10">
    <source>
        <dbReference type="SAM" id="MobiDB-lite"/>
    </source>
</evidence>
<dbReference type="Pfam" id="PF00664">
    <property type="entry name" value="ABC_membrane"/>
    <property type="match status" value="2"/>
</dbReference>
<evidence type="ECO:0000256" key="4">
    <source>
        <dbReference type="ARBA" id="ARBA00022737"/>
    </source>
</evidence>
<feature type="domain" description="ABC transmembrane type-1" evidence="13">
    <location>
        <begin position="20"/>
        <end position="309"/>
    </location>
</feature>
<dbReference type="InterPro" id="IPR017871">
    <property type="entry name" value="ABC_transporter-like_CS"/>
</dbReference>
<evidence type="ECO:0000313" key="14">
    <source>
        <dbReference type="EMBL" id="KAK1360767.1"/>
    </source>
</evidence>
<dbReference type="PANTHER" id="PTHR45136:SF2">
    <property type="entry name" value="ABC TRANSPORTER DOMAIN-CONTAINING PROTEIN"/>
    <property type="match status" value="1"/>
</dbReference>
<keyword evidence="2" id="KW-0813">Transport</keyword>
<dbReference type="InterPro" id="IPR011527">
    <property type="entry name" value="ABC1_TM_dom"/>
</dbReference>
<evidence type="ECO:0000259" key="13">
    <source>
        <dbReference type="PROSITE" id="PS50929"/>
    </source>
</evidence>
<dbReference type="Proteomes" id="UP001237642">
    <property type="component" value="Unassembled WGS sequence"/>
</dbReference>
<feature type="transmembrane region" description="Helical" evidence="11">
    <location>
        <begin position="280"/>
        <end position="301"/>
    </location>
</feature>
<reference evidence="14" key="2">
    <citation type="submission" date="2023-05" db="EMBL/GenBank/DDBJ databases">
        <authorList>
            <person name="Schelkunov M.I."/>
        </authorList>
    </citation>
    <scope>NUCLEOTIDE SEQUENCE</scope>
    <source>
        <strain evidence="14">Hsosn_3</strain>
        <tissue evidence="14">Leaf</tissue>
    </source>
</reference>